<evidence type="ECO:0000313" key="2">
    <source>
        <dbReference type="EMBL" id="SBP57817.1"/>
    </source>
</evidence>
<dbReference type="GO" id="GO:0005829">
    <property type="term" value="C:cytosol"/>
    <property type="evidence" value="ECO:0007669"/>
    <property type="project" value="TreeGrafter"/>
</dbReference>
<dbReference type="Gene3D" id="3.90.70.10">
    <property type="entry name" value="Cysteine proteinases"/>
    <property type="match status" value="1"/>
</dbReference>
<gene>
    <name evidence="2" type="primary">Nfu_g_1_003720</name>
</gene>
<protein>
    <recommendedName>
        <fullName evidence="1">USP domain-containing protein</fullName>
    </recommendedName>
</protein>
<dbReference type="GO" id="GO:0004843">
    <property type="term" value="F:cysteine-type deubiquitinase activity"/>
    <property type="evidence" value="ECO:0007669"/>
    <property type="project" value="InterPro"/>
</dbReference>
<dbReference type="EMBL" id="HADY01019332">
    <property type="protein sequence ID" value="SBP57817.1"/>
    <property type="molecule type" value="Transcribed_RNA"/>
</dbReference>
<dbReference type="InterPro" id="IPR028889">
    <property type="entry name" value="USP"/>
</dbReference>
<evidence type="ECO:0000259" key="1">
    <source>
        <dbReference type="PROSITE" id="PS50235"/>
    </source>
</evidence>
<name>A0A1A8ARP8_NOTFU</name>
<organism evidence="2">
    <name type="scientific">Nothobranchius furzeri</name>
    <name type="common">Turquoise killifish</name>
    <dbReference type="NCBI Taxonomy" id="105023"/>
    <lineage>
        <taxon>Eukaryota</taxon>
        <taxon>Metazoa</taxon>
        <taxon>Chordata</taxon>
        <taxon>Craniata</taxon>
        <taxon>Vertebrata</taxon>
        <taxon>Euteleostomi</taxon>
        <taxon>Actinopterygii</taxon>
        <taxon>Neopterygii</taxon>
        <taxon>Teleostei</taxon>
        <taxon>Neoteleostei</taxon>
        <taxon>Acanthomorphata</taxon>
        <taxon>Ovalentaria</taxon>
        <taxon>Atherinomorphae</taxon>
        <taxon>Cyprinodontiformes</taxon>
        <taxon>Nothobranchiidae</taxon>
        <taxon>Nothobranchius</taxon>
    </lineage>
</organism>
<dbReference type="SUPFAM" id="SSF54001">
    <property type="entry name" value="Cysteine proteinases"/>
    <property type="match status" value="1"/>
</dbReference>
<dbReference type="PANTHER" id="PTHR24006:SF899">
    <property type="entry name" value="UBIQUITIN CARBOXYL-TERMINAL HYDROLASE"/>
    <property type="match status" value="1"/>
</dbReference>
<dbReference type="InterPro" id="IPR038765">
    <property type="entry name" value="Papain-like_cys_pep_sf"/>
</dbReference>
<dbReference type="GO" id="GO:0005634">
    <property type="term" value="C:nucleus"/>
    <property type="evidence" value="ECO:0007669"/>
    <property type="project" value="TreeGrafter"/>
</dbReference>
<dbReference type="AlphaFoldDB" id="A0A1A8ARP8"/>
<dbReference type="PANTHER" id="PTHR24006">
    <property type="entry name" value="UBIQUITIN CARBOXYL-TERMINAL HYDROLASE"/>
    <property type="match status" value="1"/>
</dbReference>
<sequence length="180" mass="20619">MQKCPYYHLNYTSMDHRIVKTFAEKLGNLSISDYHGLRSPGLTCFLNSVLQVLFMTENFREAVESNCSTTLDQHLGELFCNLERNVAETHSITKHLGIKDVYEQRDAAEYFEKILCQTNENASKVFKGELMHKTSCRKCRQTNDSRSLFWLLPLSMDASSRKSYNLDLLGCRIGSGSSTR</sequence>
<dbReference type="PROSITE" id="PS50235">
    <property type="entry name" value="USP_3"/>
    <property type="match status" value="1"/>
</dbReference>
<reference evidence="2" key="2">
    <citation type="submission" date="2016-06" db="EMBL/GenBank/DDBJ databases">
        <title>The genome of a short-lived fish provides insights into sex chromosome evolution and the genetic control of aging.</title>
        <authorList>
            <person name="Reichwald K."/>
            <person name="Felder M."/>
            <person name="Petzold A."/>
            <person name="Koch P."/>
            <person name="Groth M."/>
            <person name="Platzer M."/>
        </authorList>
    </citation>
    <scope>NUCLEOTIDE SEQUENCE</scope>
    <source>
        <tissue evidence="2">Brain</tissue>
    </source>
</reference>
<dbReference type="GO" id="GO:0016579">
    <property type="term" value="P:protein deubiquitination"/>
    <property type="evidence" value="ECO:0007669"/>
    <property type="project" value="InterPro"/>
</dbReference>
<accession>A0A1A8ARP8</accession>
<dbReference type="InterPro" id="IPR050164">
    <property type="entry name" value="Peptidase_C19"/>
</dbReference>
<dbReference type="Pfam" id="PF00443">
    <property type="entry name" value="UCH"/>
    <property type="match status" value="1"/>
</dbReference>
<reference evidence="2" key="1">
    <citation type="submission" date="2016-05" db="EMBL/GenBank/DDBJ databases">
        <authorList>
            <person name="Lavstsen T."/>
            <person name="Jespersen J.S."/>
        </authorList>
    </citation>
    <scope>NUCLEOTIDE SEQUENCE</scope>
    <source>
        <tissue evidence="2">Brain</tissue>
    </source>
</reference>
<proteinExistence type="predicted"/>
<dbReference type="InterPro" id="IPR001394">
    <property type="entry name" value="Peptidase_C19_UCH"/>
</dbReference>
<feature type="domain" description="USP" evidence="1">
    <location>
        <begin position="35"/>
        <end position="180"/>
    </location>
</feature>